<dbReference type="InterPro" id="IPR000719">
    <property type="entry name" value="Prot_kinase_dom"/>
</dbReference>
<feature type="transmembrane region" description="Helical" evidence="6">
    <location>
        <begin position="561"/>
        <end position="584"/>
    </location>
</feature>
<keyword evidence="1 8" id="KW-0808">Transferase</keyword>
<dbReference type="GO" id="GO:0005524">
    <property type="term" value="F:ATP binding"/>
    <property type="evidence" value="ECO:0007669"/>
    <property type="project" value="UniProtKB-KW"/>
</dbReference>
<evidence type="ECO:0000313" key="9">
    <source>
        <dbReference type="Proteomes" id="UP000317835"/>
    </source>
</evidence>
<dbReference type="OrthoDB" id="6111975at2"/>
<dbReference type="Gene3D" id="1.10.510.10">
    <property type="entry name" value="Transferase(Phosphotransferase) domain 1"/>
    <property type="match status" value="1"/>
</dbReference>
<name>A0A518H8J1_9BACT</name>
<sequence>MSVPKNEESLRIGSMAVELGHADRVAVVRALDALGRDPSRSISTLLDEEGVFDPRARARIENAVGLELARLNNDPGKGPARLGTDQSDHDPLETMTDAIAFPSSFQISPGSDVNSITSALGLDVGGVDFVTGDIRTPVLGPPSSMDIPSGTPSSDSNLPRFDPNATAEANFDLASGFDPEATSHAEGLAVTEAAQNAAASPDFDRHDPMPTAGGDPAVTFQGPGPLPVSGTFGHGGGSGSRFRVVREHAKGGLGSVLVAFDEELRREVALKEIQERHADDPDSRSRFLVEAEITGGLEHPGVVPVYSLGRNPDGRPFYAMRFIRGESLRKAIERFHDPERGPKDPGAHILQLRGLLRRFVDVCNALEYAHSRGVIHRDIKPDNIMLGPYGETLLVDWGLAKALDHLDRSSRTEELPLRPISGAGSTPTLDGSAVGTPAFMSPEQAEGNLAVLGPPSDIYSLGATLYQILTGHPPFTERNLFQVLLQVRNGEFPPPRLVNPDIPPGLEAICLTAMARPIGDRYDSCQSLADDLEHWLADEPISVYVEPWSVRLGRWAKRHRTLVAGTAVLLITAVVALTVGAILLKREQSRTELQRQSALAGWREAEQNEAEAKAQKSVADQNAERARRNEALAHENARIAQENERLAHENAERAETQRALAEIQRQMAERNFQQAIDAVDALLTEVGEIDLADVPQMEQTRRDLLSKARTFYERFLHQNDSPETRRDAGRAQSRLGDIHELLGEYDEARASYFAALQTQVTLAEDLPEDDGLAADLARTRHSLAILLKKMSEFDQSEALLEQARSVRTRLVEEDPGDLEAQSNLASSTYQLGAVLSRLVGRRAGARQLYEDAIQMQREVVGGRGSQDEDRRELARYLNNLALLLQGAEGSGADVAFEESIRLQRGLVEEHSDVPHFARELARTLNNRVRDAVAYNPDVAEGPLRESIMLVERLTQDFPNVPEYWSELGGYLNNLGRAFVERGVIEDDQEAAMRADDLFRRAEDAFRRSEAIRAKLVENNPLRTEYRHRLALIRHNLARFLRGRGDANRARTKLEEAIFDLRQLIESNPQVPEYEKDLALALSEQAYSILDEDGGLARGLEIASEGLEFAELSSNDRGNDAIFLDAVRTLHLQVAWILHDLNRYGAMDEHANFLGNSAAGDSTWLFYAAELYVRSGELAQTDNTLPDAERTAVVDRTLAEAGLWLDRAAHAGFRSTERAEAVFGPYTQNDAIASALRMIESNSSKSQ</sequence>
<dbReference type="SMART" id="SM00028">
    <property type="entry name" value="TPR"/>
    <property type="match status" value="3"/>
</dbReference>
<organism evidence="8 9">
    <name type="scientific">Tautonia plasticadhaerens</name>
    <dbReference type="NCBI Taxonomy" id="2527974"/>
    <lineage>
        <taxon>Bacteria</taxon>
        <taxon>Pseudomonadati</taxon>
        <taxon>Planctomycetota</taxon>
        <taxon>Planctomycetia</taxon>
        <taxon>Isosphaerales</taxon>
        <taxon>Isosphaeraceae</taxon>
        <taxon>Tautonia</taxon>
    </lineage>
</organism>
<dbReference type="PANTHER" id="PTHR43289:SF6">
    <property type="entry name" value="SERINE_THREONINE-PROTEIN KINASE NEKL-3"/>
    <property type="match status" value="1"/>
</dbReference>
<dbReference type="Proteomes" id="UP000317835">
    <property type="component" value="Chromosome"/>
</dbReference>
<dbReference type="InterPro" id="IPR019734">
    <property type="entry name" value="TPR_rpt"/>
</dbReference>
<evidence type="ECO:0000256" key="5">
    <source>
        <dbReference type="SAM" id="MobiDB-lite"/>
    </source>
</evidence>
<accession>A0A518H8J1</accession>
<dbReference type="SMART" id="SM00220">
    <property type="entry name" value="S_TKc"/>
    <property type="match status" value="1"/>
</dbReference>
<reference evidence="8 9" key="1">
    <citation type="submission" date="2019-02" db="EMBL/GenBank/DDBJ databases">
        <title>Deep-cultivation of Planctomycetes and their phenomic and genomic characterization uncovers novel biology.</title>
        <authorList>
            <person name="Wiegand S."/>
            <person name="Jogler M."/>
            <person name="Boedeker C."/>
            <person name="Pinto D."/>
            <person name="Vollmers J."/>
            <person name="Rivas-Marin E."/>
            <person name="Kohn T."/>
            <person name="Peeters S.H."/>
            <person name="Heuer A."/>
            <person name="Rast P."/>
            <person name="Oberbeckmann S."/>
            <person name="Bunk B."/>
            <person name="Jeske O."/>
            <person name="Meyerdierks A."/>
            <person name="Storesund J.E."/>
            <person name="Kallscheuer N."/>
            <person name="Luecker S."/>
            <person name="Lage O.M."/>
            <person name="Pohl T."/>
            <person name="Merkel B.J."/>
            <person name="Hornburger P."/>
            <person name="Mueller R.-W."/>
            <person name="Bruemmer F."/>
            <person name="Labrenz M."/>
            <person name="Spormann A.M."/>
            <person name="Op den Camp H."/>
            <person name="Overmann J."/>
            <person name="Amann R."/>
            <person name="Jetten M.S.M."/>
            <person name="Mascher T."/>
            <person name="Medema M.H."/>
            <person name="Devos D.P."/>
            <person name="Kaster A.-K."/>
            <person name="Ovreas L."/>
            <person name="Rohde M."/>
            <person name="Galperin M.Y."/>
            <person name="Jogler C."/>
        </authorList>
    </citation>
    <scope>NUCLEOTIDE SEQUENCE [LARGE SCALE GENOMIC DNA]</scope>
    <source>
        <strain evidence="8 9">ElP</strain>
    </source>
</reference>
<dbReference type="EC" id="2.7.11.1" evidence="8"/>
<dbReference type="EMBL" id="CP036426">
    <property type="protein sequence ID" value="QDV37163.1"/>
    <property type="molecule type" value="Genomic_DNA"/>
</dbReference>
<keyword evidence="4" id="KW-0067">ATP-binding</keyword>
<feature type="domain" description="Protein kinase" evidence="7">
    <location>
        <begin position="242"/>
        <end position="536"/>
    </location>
</feature>
<evidence type="ECO:0000256" key="6">
    <source>
        <dbReference type="SAM" id="Phobius"/>
    </source>
</evidence>
<proteinExistence type="predicted"/>
<dbReference type="GO" id="GO:0004674">
    <property type="term" value="F:protein serine/threonine kinase activity"/>
    <property type="evidence" value="ECO:0007669"/>
    <property type="project" value="UniProtKB-EC"/>
</dbReference>
<keyword evidence="9" id="KW-1185">Reference proteome</keyword>
<keyword evidence="6" id="KW-0472">Membrane</keyword>
<dbReference type="Gene3D" id="3.30.200.20">
    <property type="entry name" value="Phosphorylase Kinase, domain 1"/>
    <property type="match status" value="1"/>
</dbReference>
<dbReference type="Pfam" id="PF13374">
    <property type="entry name" value="TPR_10"/>
    <property type="match status" value="2"/>
</dbReference>
<dbReference type="KEGG" id="tpla:ElP_50960"/>
<gene>
    <name evidence="8" type="primary">pknD_9</name>
    <name evidence="8" type="ORF">ElP_50960</name>
</gene>
<keyword evidence="2" id="KW-0547">Nucleotide-binding</keyword>
<evidence type="ECO:0000256" key="2">
    <source>
        <dbReference type="ARBA" id="ARBA00022741"/>
    </source>
</evidence>
<dbReference type="Pfam" id="PF00069">
    <property type="entry name" value="Pkinase"/>
    <property type="match status" value="1"/>
</dbReference>
<keyword evidence="6" id="KW-1133">Transmembrane helix</keyword>
<dbReference type="PROSITE" id="PS50011">
    <property type="entry name" value="PROTEIN_KINASE_DOM"/>
    <property type="match status" value="1"/>
</dbReference>
<feature type="compositionally biased region" description="Basic and acidic residues" evidence="5">
    <location>
        <begin position="604"/>
        <end position="614"/>
    </location>
</feature>
<protein>
    <submittedName>
        <fullName evidence="8">Serine/threonine-protein kinase PknD</fullName>
        <ecNumber evidence="8">2.7.11.1</ecNumber>
    </submittedName>
</protein>
<dbReference type="SUPFAM" id="SSF48452">
    <property type="entry name" value="TPR-like"/>
    <property type="match status" value="2"/>
</dbReference>
<dbReference type="PANTHER" id="PTHR43289">
    <property type="entry name" value="MITOGEN-ACTIVATED PROTEIN KINASE KINASE KINASE 20-RELATED"/>
    <property type="match status" value="1"/>
</dbReference>
<keyword evidence="3 8" id="KW-0418">Kinase</keyword>
<dbReference type="CDD" id="cd14014">
    <property type="entry name" value="STKc_PknB_like"/>
    <property type="match status" value="1"/>
</dbReference>
<feature type="region of interest" description="Disordered" evidence="5">
    <location>
        <begin position="138"/>
        <end position="164"/>
    </location>
</feature>
<evidence type="ECO:0000256" key="3">
    <source>
        <dbReference type="ARBA" id="ARBA00022777"/>
    </source>
</evidence>
<feature type="region of interest" description="Disordered" evidence="5">
    <location>
        <begin position="604"/>
        <end position="628"/>
    </location>
</feature>
<dbReference type="Gene3D" id="1.25.40.10">
    <property type="entry name" value="Tetratricopeptide repeat domain"/>
    <property type="match status" value="3"/>
</dbReference>
<evidence type="ECO:0000313" key="8">
    <source>
        <dbReference type="EMBL" id="QDV37163.1"/>
    </source>
</evidence>
<dbReference type="PROSITE" id="PS00108">
    <property type="entry name" value="PROTEIN_KINASE_ST"/>
    <property type="match status" value="1"/>
</dbReference>
<evidence type="ECO:0000256" key="4">
    <source>
        <dbReference type="ARBA" id="ARBA00022840"/>
    </source>
</evidence>
<dbReference type="InterPro" id="IPR011990">
    <property type="entry name" value="TPR-like_helical_dom_sf"/>
</dbReference>
<dbReference type="RefSeq" id="WP_145274576.1">
    <property type="nucleotide sequence ID" value="NZ_CP036426.1"/>
</dbReference>
<evidence type="ECO:0000259" key="7">
    <source>
        <dbReference type="PROSITE" id="PS50011"/>
    </source>
</evidence>
<dbReference type="AlphaFoldDB" id="A0A518H8J1"/>
<dbReference type="InterPro" id="IPR011009">
    <property type="entry name" value="Kinase-like_dom_sf"/>
</dbReference>
<dbReference type="InterPro" id="IPR008271">
    <property type="entry name" value="Ser/Thr_kinase_AS"/>
</dbReference>
<keyword evidence="6" id="KW-0812">Transmembrane</keyword>
<dbReference type="SUPFAM" id="SSF56112">
    <property type="entry name" value="Protein kinase-like (PK-like)"/>
    <property type="match status" value="1"/>
</dbReference>
<evidence type="ECO:0000256" key="1">
    <source>
        <dbReference type="ARBA" id="ARBA00022679"/>
    </source>
</evidence>